<evidence type="ECO:0000256" key="1">
    <source>
        <dbReference type="ARBA" id="ARBA00006484"/>
    </source>
</evidence>
<accession>A0A5B9QNX5</accession>
<dbReference type="Gene3D" id="3.40.50.720">
    <property type="entry name" value="NAD(P)-binding Rossmann-like Domain"/>
    <property type="match status" value="1"/>
</dbReference>
<dbReference type="AlphaFoldDB" id="A0A5B9QNX5"/>
<name>A0A5B9QNX5_9BACT</name>
<dbReference type="Proteomes" id="UP000325286">
    <property type="component" value="Chromosome"/>
</dbReference>
<dbReference type="KEGG" id="rul:UC8_15980"/>
<dbReference type="PRINTS" id="PR00081">
    <property type="entry name" value="GDHRDH"/>
</dbReference>
<dbReference type="EC" id="1.1.1.100" evidence="2"/>
<evidence type="ECO:0000313" key="2">
    <source>
        <dbReference type="EMBL" id="QEG39602.1"/>
    </source>
</evidence>
<dbReference type="PANTHER" id="PTHR42760">
    <property type="entry name" value="SHORT-CHAIN DEHYDROGENASES/REDUCTASES FAMILY MEMBER"/>
    <property type="match status" value="1"/>
</dbReference>
<dbReference type="PANTHER" id="PTHR42760:SF40">
    <property type="entry name" value="3-OXOACYL-[ACYL-CARRIER-PROTEIN] REDUCTASE, CHLOROPLASTIC"/>
    <property type="match status" value="1"/>
</dbReference>
<dbReference type="InterPro" id="IPR002347">
    <property type="entry name" value="SDR_fam"/>
</dbReference>
<keyword evidence="3" id="KW-1185">Reference proteome</keyword>
<sequence>MHCVVTGGSSGIGRATAIRCAQAGARTVLIQYQKNRDGAEQTAERIEAAGAQPTLVAADLSQADDRHRLVAAAWQPSDRVDAWFHIAGADVLTGTAQQWSFDDKLTRLWEVDVHGTISLARAVAERMLTQPAGPATPAMLFTGWDQATEGMEGDAGQMFGPIKAAVMAYSRSLAQTLAPRVRVNCVAPGWIQTAWGDTANDSWQQRARAQALMNRWGTADDVAAMAVHLCSGDSEFITAQTINVNGGWNRRPHNAP</sequence>
<comment type="similarity">
    <text evidence="1">Belongs to the short-chain dehydrogenases/reductases (SDR) family.</text>
</comment>
<dbReference type="Pfam" id="PF13561">
    <property type="entry name" value="adh_short_C2"/>
    <property type="match status" value="1"/>
</dbReference>
<protein>
    <submittedName>
        <fullName evidence="2">3-oxoacyl-[acyl-carrier-protein] reductase FabG</fullName>
        <ecNumber evidence="2">1.1.1.100</ecNumber>
    </submittedName>
</protein>
<keyword evidence="2" id="KW-0560">Oxidoreductase</keyword>
<organism evidence="2 3">
    <name type="scientific">Roseimaritima ulvae</name>
    <dbReference type="NCBI Taxonomy" id="980254"/>
    <lineage>
        <taxon>Bacteria</taxon>
        <taxon>Pseudomonadati</taxon>
        <taxon>Planctomycetota</taxon>
        <taxon>Planctomycetia</taxon>
        <taxon>Pirellulales</taxon>
        <taxon>Pirellulaceae</taxon>
        <taxon>Roseimaritima</taxon>
    </lineage>
</organism>
<dbReference type="CDD" id="cd05233">
    <property type="entry name" value="SDR_c"/>
    <property type="match status" value="1"/>
</dbReference>
<dbReference type="GO" id="GO:0004316">
    <property type="term" value="F:3-oxoacyl-[acyl-carrier-protein] reductase (NADPH) activity"/>
    <property type="evidence" value="ECO:0007669"/>
    <property type="project" value="UniProtKB-EC"/>
</dbReference>
<evidence type="ECO:0000313" key="3">
    <source>
        <dbReference type="Proteomes" id="UP000325286"/>
    </source>
</evidence>
<dbReference type="InterPro" id="IPR036291">
    <property type="entry name" value="NAD(P)-bd_dom_sf"/>
</dbReference>
<reference evidence="2 3" key="1">
    <citation type="submission" date="2019-08" db="EMBL/GenBank/DDBJ databases">
        <title>Deep-cultivation of Planctomycetes and their phenomic and genomic characterization uncovers novel biology.</title>
        <authorList>
            <person name="Wiegand S."/>
            <person name="Jogler M."/>
            <person name="Boedeker C."/>
            <person name="Pinto D."/>
            <person name="Vollmers J."/>
            <person name="Rivas-Marin E."/>
            <person name="Kohn T."/>
            <person name="Peeters S.H."/>
            <person name="Heuer A."/>
            <person name="Rast P."/>
            <person name="Oberbeckmann S."/>
            <person name="Bunk B."/>
            <person name="Jeske O."/>
            <person name="Meyerdierks A."/>
            <person name="Storesund J.E."/>
            <person name="Kallscheuer N."/>
            <person name="Luecker S."/>
            <person name="Lage O.M."/>
            <person name="Pohl T."/>
            <person name="Merkel B.J."/>
            <person name="Hornburger P."/>
            <person name="Mueller R.-W."/>
            <person name="Bruemmer F."/>
            <person name="Labrenz M."/>
            <person name="Spormann A.M."/>
            <person name="Op den Camp H."/>
            <person name="Overmann J."/>
            <person name="Amann R."/>
            <person name="Jetten M.S.M."/>
            <person name="Mascher T."/>
            <person name="Medema M.H."/>
            <person name="Devos D.P."/>
            <person name="Kaster A.-K."/>
            <person name="Ovreas L."/>
            <person name="Rohde M."/>
            <person name="Galperin M.Y."/>
            <person name="Jogler C."/>
        </authorList>
    </citation>
    <scope>NUCLEOTIDE SEQUENCE [LARGE SCALE GENOMIC DNA]</scope>
    <source>
        <strain evidence="2 3">UC8</strain>
    </source>
</reference>
<dbReference type="SUPFAM" id="SSF51735">
    <property type="entry name" value="NAD(P)-binding Rossmann-fold domains"/>
    <property type="match status" value="1"/>
</dbReference>
<proteinExistence type="inferred from homology"/>
<dbReference type="EMBL" id="CP042914">
    <property type="protein sequence ID" value="QEG39602.1"/>
    <property type="molecule type" value="Genomic_DNA"/>
</dbReference>
<gene>
    <name evidence="2" type="primary">fabG_1</name>
    <name evidence="2" type="ORF">UC8_15980</name>
</gene>
<dbReference type="GO" id="GO:0030497">
    <property type="term" value="P:fatty acid elongation"/>
    <property type="evidence" value="ECO:0007669"/>
    <property type="project" value="TreeGrafter"/>
</dbReference>